<gene>
    <name evidence="2" type="ORF">P171DRAFT_487313</name>
</gene>
<feature type="compositionally biased region" description="Basic and acidic residues" evidence="1">
    <location>
        <begin position="133"/>
        <end position="147"/>
    </location>
</feature>
<feature type="compositionally biased region" description="Polar residues" evidence="1">
    <location>
        <begin position="191"/>
        <end position="203"/>
    </location>
</feature>
<feature type="compositionally biased region" description="Basic residues" evidence="1">
    <location>
        <begin position="37"/>
        <end position="49"/>
    </location>
</feature>
<feature type="region of interest" description="Disordered" evidence="1">
    <location>
        <begin position="1"/>
        <end position="240"/>
    </location>
</feature>
<feature type="compositionally biased region" description="Polar residues" evidence="1">
    <location>
        <begin position="58"/>
        <end position="68"/>
    </location>
</feature>
<name>A0A9P4U892_9PLEO</name>
<dbReference type="AlphaFoldDB" id="A0A9P4U892"/>
<dbReference type="Proteomes" id="UP000799764">
    <property type="component" value="Unassembled WGS sequence"/>
</dbReference>
<feature type="compositionally biased region" description="Basic and acidic residues" evidence="1">
    <location>
        <begin position="284"/>
        <end position="304"/>
    </location>
</feature>
<protein>
    <submittedName>
        <fullName evidence="2">Uncharacterized protein</fullName>
    </submittedName>
</protein>
<accession>A0A9P4U892</accession>
<feature type="compositionally biased region" description="Basic and acidic residues" evidence="1">
    <location>
        <begin position="206"/>
        <end position="222"/>
    </location>
</feature>
<evidence type="ECO:0000313" key="3">
    <source>
        <dbReference type="Proteomes" id="UP000799764"/>
    </source>
</evidence>
<sequence>MASSVNAESAENDPSDKGSSIIRKLKKGTQNVFAYRKPSKPGNKLRKRAPTGLMASESAHTAPSVNDKSSQEEQAGASPVHHQTKTSPFQEQNISVNTDKSKSPRPLTPMKAPQGQNRPAERPTYRHPTRLSPVKELDSPVKTEGAERPCSPTPMKASRSNKIDDADTSSPAPLTAVRKPGRFSPVREQESPVNRNYRKNTTAMDRPQKREDAERLEGDRNGDAILPVNADESVSSPIKKNDLAGRKGLFEEEKDTEVGVGQVSSERSRLYDIRTIGKKEGRAISEERQARKAITAEDKQERPVAEAPKSKLSTPVKR</sequence>
<reference evidence="2" key="1">
    <citation type="journal article" date="2020" name="Stud. Mycol.">
        <title>101 Dothideomycetes genomes: a test case for predicting lifestyles and emergence of pathogens.</title>
        <authorList>
            <person name="Haridas S."/>
            <person name="Albert R."/>
            <person name="Binder M."/>
            <person name="Bloem J."/>
            <person name="Labutti K."/>
            <person name="Salamov A."/>
            <person name="Andreopoulos B."/>
            <person name="Baker S."/>
            <person name="Barry K."/>
            <person name="Bills G."/>
            <person name="Bluhm B."/>
            <person name="Cannon C."/>
            <person name="Castanera R."/>
            <person name="Culley D."/>
            <person name="Daum C."/>
            <person name="Ezra D."/>
            <person name="Gonzalez J."/>
            <person name="Henrissat B."/>
            <person name="Kuo A."/>
            <person name="Liang C."/>
            <person name="Lipzen A."/>
            <person name="Lutzoni F."/>
            <person name="Magnuson J."/>
            <person name="Mondo S."/>
            <person name="Nolan M."/>
            <person name="Ohm R."/>
            <person name="Pangilinan J."/>
            <person name="Park H.-J."/>
            <person name="Ramirez L."/>
            <person name="Alfaro M."/>
            <person name="Sun H."/>
            <person name="Tritt A."/>
            <person name="Yoshinaga Y."/>
            <person name="Zwiers L.-H."/>
            <person name="Turgeon B."/>
            <person name="Goodwin S."/>
            <person name="Spatafora J."/>
            <person name="Crous P."/>
            <person name="Grigoriev I."/>
        </authorList>
    </citation>
    <scope>NUCLEOTIDE SEQUENCE</scope>
    <source>
        <strain evidence="2">CBS 690.94</strain>
    </source>
</reference>
<dbReference type="OrthoDB" id="10589854at2759"/>
<proteinExistence type="predicted"/>
<evidence type="ECO:0000313" key="2">
    <source>
        <dbReference type="EMBL" id="KAF2442054.1"/>
    </source>
</evidence>
<keyword evidence="3" id="KW-1185">Reference proteome</keyword>
<feature type="compositionally biased region" description="Polar residues" evidence="1">
    <location>
        <begin position="85"/>
        <end position="98"/>
    </location>
</feature>
<organism evidence="2 3">
    <name type="scientific">Karstenula rhodostoma CBS 690.94</name>
    <dbReference type="NCBI Taxonomy" id="1392251"/>
    <lineage>
        <taxon>Eukaryota</taxon>
        <taxon>Fungi</taxon>
        <taxon>Dikarya</taxon>
        <taxon>Ascomycota</taxon>
        <taxon>Pezizomycotina</taxon>
        <taxon>Dothideomycetes</taxon>
        <taxon>Pleosporomycetidae</taxon>
        <taxon>Pleosporales</taxon>
        <taxon>Massarineae</taxon>
        <taxon>Didymosphaeriaceae</taxon>
        <taxon>Karstenula</taxon>
    </lineage>
</organism>
<dbReference type="EMBL" id="MU001504">
    <property type="protein sequence ID" value="KAF2442054.1"/>
    <property type="molecule type" value="Genomic_DNA"/>
</dbReference>
<feature type="region of interest" description="Disordered" evidence="1">
    <location>
        <begin position="284"/>
        <end position="318"/>
    </location>
</feature>
<comment type="caution">
    <text evidence="2">The sequence shown here is derived from an EMBL/GenBank/DDBJ whole genome shotgun (WGS) entry which is preliminary data.</text>
</comment>
<evidence type="ECO:0000256" key="1">
    <source>
        <dbReference type="SAM" id="MobiDB-lite"/>
    </source>
</evidence>